<evidence type="ECO:0000259" key="7">
    <source>
        <dbReference type="Pfam" id="PF07980"/>
    </source>
</evidence>
<dbReference type="Gene3D" id="1.25.40.390">
    <property type="match status" value="2"/>
</dbReference>
<organism evidence="8 9">
    <name type="scientific">Marinifilum caeruleilacunae</name>
    <dbReference type="NCBI Taxonomy" id="2499076"/>
    <lineage>
        <taxon>Bacteria</taxon>
        <taxon>Pseudomonadati</taxon>
        <taxon>Bacteroidota</taxon>
        <taxon>Bacteroidia</taxon>
        <taxon>Marinilabiliales</taxon>
        <taxon>Marinifilaceae</taxon>
    </lineage>
</organism>
<dbReference type="Gene3D" id="2.60.40.3620">
    <property type="match status" value="2"/>
</dbReference>
<feature type="signal peptide" evidence="6">
    <location>
        <begin position="1"/>
        <end position="24"/>
    </location>
</feature>
<proteinExistence type="inferred from homology"/>
<name>A0ABX1WW53_9BACT</name>
<protein>
    <submittedName>
        <fullName evidence="8">RagB/SusD family nutrient uptake outer membrane protein</fullName>
    </submittedName>
</protein>
<dbReference type="Pfam" id="PF07980">
    <property type="entry name" value="SusD_RagB"/>
    <property type="match status" value="1"/>
</dbReference>
<keyword evidence="5" id="KW-0998">Cell outer membrane</keyword>
<comment type="caution">
    <text evidence="8">The sequence shown here is derived from an EMBL/GenBank/DDBJ whole genome shotgun (WGS) entry which is preliminary data.</text>
</comment>
<sequence>MKIRYIKLLSFSVLAVLLAFTSCTDDLDTLPIDDDVQSSASVYEDPASYEQVLAKCYAGLAVSGQEGPAGNSDISGIDEGFGQYLRGYFYLQELTTDEAIIGWNDQTIYDFHEQDWTSTDVFMTAFYYRVFYQVSLCNEFIRETTDAKLDGRGVSGALRTDVEYYRAEARFLRALSYFHAIDMFGNVPFVTEEDAVGSFSPEQISRADLFTYIESELLDIEDKLMAPLANVYGRVDQAAAWMLLSKLYLNAEVYTGTPRYNDVITYTEKINTSGYALDADYDHLFLADNHTADGVIFPITYDGINTLTYGGTSFIIHAATGGSMTPTDYGISGGWAGLRTTSALVDKFIDIETLKSTTLGTKAAVNGSYPVVYVPGAHQGWDPSIDTTVLASVNDDGNYEGYLWFADDNNEFKINETPSWDVNYGDDGADGTLDAGGSNIVAGTAGYYKINANLNDLTYTIQRTDWGLIGSATPGAWDNDTDMTFDPATESWTLVVDLVPGEIKFRANDDWALNYGDSNGDGILEEGGDNIAITVGGAYLITMKLGAGDYTFSAERQPYDRRSMFYTDGQTLEIANVGEFTEGYAITKFKNIDQNGNPGQSLDYPDTDFPMFRLADSYLMYAEAVLRGGNGTSTKALEYVNNVRERAYQDPAGHISQGELTLDFILDERAREFYWECSRRTDLVRFGQFSDGTYVWPWKGGVAEGIAVDSKFNLFPIPADDLAANPNLQQNQGY</sequence>
<evidence type="ECO:0000256" key="3">
    <source>
        <dbReference type="ARBA" id="ARBA00022729"/>
    </source>
</evidence>
<keyword evidence="4" id="KW-0472">Membrane</keyword>
<keyword evidence="9" id="KW-1185">Reference proteome</keyword>
<dbReference type="PROSITE" id="PS51257">
    <property type="entry name" value="PROKAR_LIPOPROTEIN"/>
    <property type="match status" value="1"/>
</dbReference>
<accession>A0ABX1WW53</accession>
<dbReference type="EMBL" id="RZNH01000016">
    <property type="protein sequence ID" value="NOU60358.1"/>
    <property type="molecule type" value="Genomic_DNA"/>
</dbReference>
<comment type="subcellular location">
    <subcellularLocation>
        <location evidence="1">Cell outer membrane</location>
    </subcellularLocation>
</comment>
<evidence type="ECO:0000256" key="6">
    <source>
        <dbReference type="SAM" id="SignalP"/>
    </source>
</evidence>
<dbReference type="RefSeq" id="WP_171595643.1">
    <property type="nucleotide sequence ID" value="NZ_RZNH01000016.1"/>
</dbReference>
<dbReference type="CDD" id="cd12967">
    <property type="entry name" value="CBM_SusE-F_like_u1"/>
    <property type="match status" value="1"/>
</dbReference>
<keyword evidence="3 6" id="KW-0732">Signal</keyword>
<reference evidence="8 9" key="1">
    <citation type="submission" date="2018-12" db="EMBL/GenBank/DDBJ databases">
        <title>Marinifilum JC070 sp. nov., a marine bacterium isolated from Yongle Blue Hole in the South China Sea.</title>
        <authorList>
            <person name="Fu T."/>
        </authorList>
    </citation>
    <scope>NUCLEOTIDE SEQUENCE [LARGE SCALE GENOMIC DNA]</scope>
    <source>
        <strain evidence="8 9">JC070</strain>
    </source>
</reference>
<evidence type="ECO:0000256" key="4">
    <source>
        <dbReference type="ARBA" id="ARBA00023136"/>
    </source>
</evidence>
<evidence type="ECO:0000313" key="8">
    <source>
        <dbReference type="EMBL" id="NOU60358.1"/>
    </source>
</evidence>
<dbReference type="InterPro" id="IPR012944">
    <property type="entry name" value="SusD_RagB_dom"/>
</dbReference>
<gene>
    <name evidence="8" type="ORF">ELS83_11040</name>
</gene>
<dbReference type="InterPro" id="IPR011990">
    <property type="entry name" value="TPR-like_helical_dom_sf"/>
</dbReference>
<evidence type="ECO:0000313" key="9">
    <source>
        <dbReference type="Proteomes" id="UP000732105"/>
    </source>
</evidence>
<dbReference type="Gene3D" id="1.10.3780.10">
    <property type="entry name" value="SusD-like"/>
    <property type="match status" value="1"/>
</dbReference>
<evidence type="ECO:0000256" key="1">
    <source>
        <dbReference type="ARBA" id="ARBA00004442"/>
    </source>
</evidence>
<evidence type="ECO:0000256" key="5">
    <source>
        <dbReference type="ARBA" id="ARBA00023237"/>
    </source>
</evidence>
<evidence type="ECO:0000256" key="2">
    <source>
        <dbReference type="ARBA" id="ARBA00006275"/>
    </source>
</evidence>
<dbReference type="Proteomes" id="UP000732105">
    <property type="component" value="Unassembled WGS sequence"/>
</dbReference>
<feature type="chain" id="PRO_5046600484" evidence="6">
    <location>
        <begin position="25"/>
        <end position="734"/>
    </location>
</feature>
<dbReference type="CDD" id="cd12956">
    <property type="entry name" value="CBM_SusE-F_like"/>
    <property type="match status" value="1"/>
</dbReference>
<dbReference type="SUPFAM" id="SSF48452">
    <property type="entry name" value="TPR-like"/>
    <property type="match status" value="1"/>
</dbReference>
<comment type="similarity">
    <text evidence="2">Belongs to the SusD family.</text>
</comment>
<feature type="domain" description="RagB/SusD" evidence="7">
    <location>
        <begin position="575"/>
        <end position="734"/>
    </location>
</feature>